<dbReference type="AlphaFoldDB" id="A0AAV2S9I5"/>
<dbReference type="InterPro" id="IPR013087">
    <property type="entry name" value="Znf_C2H2_type"/>
</dbReference>
<proteinExistence type="predicted"/>
<feature type="domain" description="C2H2-type" evidence="8">
    <location>
        <begin position="160"/>
        <end position="187"/>
    </location>
</feature>
<evidence type="ECO:0000313" key="9">
    <source>
        <dbReference type="EMBL" id="CAL4167802.1"/>
    </source>
</evidence>
<feature type="compositionally biased region" description="Basic residues" evidence="7">
    <location>
        <begin position="92"/>
        <end position="104"/>
    </location>
</feature>
<feature type="non-terminal residue" evidence="9">
    <location>
        <position position="219"/>
    </location>
</feature>
<keyword evidence="3 6" id="KW-0863">Zinc-finger</keyword>
<accession>A0AAV2S9I5</accession>
<dbReference type="GO" id="GO:0000981">
    <property type="term" value="F:DNA-binding transcription factor activity, RNA polymerase II-specific"/>
    <property type="evidence" value="ECO:0007669"/>
    <property type="project" value="TreeGrafter"/>
</dbReference>
<evidence type="ECO:0000256" key="3">
    <source>
        <dbReference type="ARBA" id="ARBA00022771"/>
    </source>
</evidence>
<feature type="region of interest" description="Disordered" evidence="7">
    <location>
        <begin position="79"/>
        <end position="118"/>
    </location>
</feature>
<keyword evidence="4" id="KW-0862">Zinc</keyword>
<dbReference type="PROSITE" id="PS00028">
    <property type="entry name" value="ZINC_FINGER_C2H2_1"/>
    <property type="match status" value="1"/>
</dbReference>
<dbReference type="Proteomes" id="UP001497623">
    <property type="component" value="Unassembled WGS sequence"/>
</dbReference>
<protein>
    <recommendedName>
        <fullName evidence="8">C2H2-type domain-containing protein</fullName>
    </recommendedName>
</protein>
<organism evidence="9 10">
    <name type="scientific">Meganyctiphanes norvegica</name>
    <name type="common">Northern krill</name>
    <name type="synonym">Thysanopoda norvegica</name>
    <dbReference type="NCBI Taxonomy" id="48144"/>
    <lineage>
        <taxon>Eukaryota</taxon>
        <taxon>Metazoa</taxon>
        <taxon>Ecdysozoa</taxon>
        <taxon>Arthropoda</taxon>
        <taxon>Crustacea</taxon>
        <taxon>Multicrustacea</taxon>
        <taxon>Malacostraca</taxon>
        <taxon>Eumalacostraca</taxon>
        <taxon>Eucarida</taxon>
        <taxon>Euphausiacea</taxon>
        <taxon>Euphausiidae</taxon>
        <taxon>Meganyctiphanes</taxon>
    </lineage>
</organism>
<keyword evidence="1" id="KW-0479">Metal-binding</keyword>
<dbReference type="Gene3D" id="3.30.160.60">
    <property type="entry name" value="Classic Zinc Finger"/>
    <property type="match status" value="1"/>
</dbReference>
<evidence type="ECO:0000256" key="6">
    <source>
        <dbReference type="PROSITE-ProRule" id="PRU00042"/>
    </source>
</evidence>
<dbReference type="PROSITE" id="PS50157">
    <property type="entry name" value="ZINC_FINGER_C2H2_2"/>
    <property type="match status" value="2"/>
</dbReference>
<dbReference type="GO" id="GO:0005634">
    <property type="term" value="C:nucleus"/>
    <property type="evidence" value="ECO:0007669"/>
    <property type="project" value="TreeGrafter"/>
</dbReference>
<name>A0AAV2S9I5_MEGNR</name>
<evidence type="ECO:0000256" key="2">
    <source>
        <dbReference type="ARBA" id="ARBA00022737"/>
    </source>
</evidence>
<evidence type="ECO:0000259" key="8">
    <source>
        <dbReference type="PROSITE" id="PS50157"/>
    </source>
</evidence>
<reference evidence="9 10" key="1">
    <citation type="submission" date="2024-05" db="EMBL/GenBank/DDBJ databases">
        <authorList>
            <person name="Wallberg A."/>
        </authorList>
    </citation>
    <scope>NUCLEOTIDE SEQUENCE [LARGE SCALE GENOMIC DNA]</scope>
</reference>
<evidence type="ECO:0000256" key="7">
    <source>
        <dbReference type="SAM" id="MobiDB-lite"/>
    </source>
</evidence>
<dbReference type="PANTHER" id="PTHR24394:SF44">
    <property type="entry name" value="ZINC FINGER PROTEIN 271-LIKE"/>
    <property type="match status" value="1"/>
</dbReference>
<sequence length="219" mass="25114">MLHDTPNEPELSISTTHSDIVNSSVCESPNIKVDDFLIIHGTASTPTGLTCSPVRLRNHKKPSQLELSTPTRKRTIRLQRQSEKVVNDPVGKRSKNITRTHRTRIQPNSEKENQQPTSQNTFNCHLCSHGFRDKCDLRRHLVTGACTRPALLLRAVAEGWECITCTKSFNDRNQAERHTRCHLTKQEILCPVCQENFTKKGGRLLVKHVRDRHPEYFDY</sequence>
<dbReference type="GO" id="GO:0008270">
    <property type="term" value="F:zinc ion binding"/>
    <property type="evidence" value="ECO:0007669"/>
    <property type="project" value="UniProtKB-KW"/>
</dbReference>
<dbReference type="PANTHER" id="PTHR24394">
    <property type="entry name" value="ZINC FINGER PROTEIN"/>
    <property type="match status" value="1"/>
</dbReference>
<keyword evidence="10" id="KW-1185">Reference proteome</keyword>
<comment type="caution">
    <text evidence="9">The sequence shown here is derived from an EMBL/GenBank/DDBJ whole genome shotgun (WGS) entry which is preliminary data.</text>
</comment>
<evidence type="ECO:0000256" key="5">
    <source>
        <dbReference type="ARBA" id="ARBA00023242"/>
    </source>
</evidence>
<keyword evidence="5" id="KW-0539">Nucleus</keyword>
<gene>
    <name evidence="9" type="ORF">MNOR_LOCUS33630</name>
</gene>
<dbReference type="EMBL" id="CAXKWB010049052">
    <property type="protein sequence ID" value="CAL4167802.1"/>
    <property type="molecule type" value="Genomic_DNA"/>
</dbReference>
<evidence type="ECO:0000313" key="10">
    <source>
        <dbReference type="Proteomes" id="UP001497623"/>
    </source>
</evidence>
<evidence type="ECO:0000256" key="1">
    <source>
        <dbReference type="ARBA" id="ARBA00022723"/>
    </source>
</evidence>
<keyword evidence="2" id="KW-0677">Repeat</keyword>
<feature type="domain" description="C2H2-type" evidence="8">
    <location>
        <begin position="122"/>
        <end position="149"/>
    </location>
</feature>
<dbReference type="SMART" id="SM00355">
    <property type="entry name" value="ZnF_C2H2"/>
    <property type="match status" value="3"/>
</dbReference>
<evidence type="ECO:0000256" key="4">
    <source>
        <dbReference type="ARBA" id="ARBA00022833"/>
    </source>
</evidence>